<dbReference type="RefSeq" id="WP_000455652.1">
    <property type="nucleotide sequence ID" value="NZ_AP018802.1"/>
</dbReference>
<dbReference type="Proteomes" id="UP000281900">
    <property type="component" value="Chromosome"/>
</dbReference>
<dbReference type="Proteomes" id="UP000775646">
    <property type="component" value="Unassembled WGS sequence"/>
</dbReference>
<sequence>MEYGKYETLARYGYTGAARPQGDWQTSAALTRQQYDDWRTRYLPRVARLADLGENNSLMNAQLARVGGLATSSLRTAQMAQDNQMARYGVSRPDNPDSNTLGLRNALAIAGAKNGIREAEQDRQMNILTGASAPARQKLSVGGQLVAA</sequence>
<dbReference type="EMBL" id="AASURL010000066">
    <property type="protein sequence ID" value="EFH0367160.1"/>
    <property type="molecule type" value="Genomic_DNA"/>
</dbReference>
<evidence type="ECO:0000313" key="1">
    <source>
        <dbReference type="EMBL" id="BBF54425.1"/>
    </source>
</evidence>
<reference evidence="1 4" key="1">
    <citation type="submission" date="2018-07" db="EMBL/GenBank/DDBJ databases">
        <title>Genomic analysis of colistin resistant EHEC isolated from cattle in Japan.</title>
        <authorList>
            <person name="Kusumoto M."/>
            <person name="Misumi W."/>
            <person name="Ogura Y."/>
            <person name="Hayashi T."/>
            <person name="Akiba M."/>
        </authorList>
    </citation>
    <scope>NUCLEOTIDE SEQUENCE [LARGE SCALE GENOMIC DNA]</scope>
    <source>
        <strain evidence="1 4">E2863</strain>
    </source>
</reference>
<accession>A0A085P2G8</accession>
<proteinExistence type="predicted"/>
<dbReference type="EMBL" id="AP018802">
    <property type="protein sequence ID" value="BBF54425.1"/>
    <property type="molecule type" value="Genomic_DNA"/>
</dbReference>
<dbReference type="AlphaFoldDB" id="A0A085P2G8"/>
<dbReference type="EMBL" id="AASZRA010000019">
    <property type="protein sequence ID" value="EFI6953923.1"/>
    <property type="molecule type" value="Genomic_DNA"/>
</dbReference>
<reference evidence="3" key="3">
    <citation type="submission" date="2020-02" db="EMBL/GenBank/DDBJ databases">
        <authorList>
            <consortium name="GenomeTrakr network: Whole genome sequencing for foodborne pathogen traceback"/>
        </authorList>
    </citation>
    <scope>NUCLEOTIDE SEQUENCE</scope>
    <source>
        <strain evidence="3">CFSAN046653</strain>
    </source>
</reference>
<protein>
    <submittedName>
        <fullName evidence="3">Uncharacterized protein</fullName>
    </submittedName>
</protein>
<gene>
    <name evidence="3" type="ORF">BCB93_003600</name>
    <name evidence="2" type="ORF">BGM66_003643</name>
    <name evidence="1" type="ORF">E2863_02945</name>
</gene>
<organism evidence="3 6">
    <name type="scientific">Escherichia coli</name>
    <dbReference type="NCBI Taxonomy" id="562"/>
    <lineage>
        <taxon>Bacteria</taxon>
        <taxon>Pseudomonadati</taxon>
        <taxon>Pseudomonadota</taxon>
        <taxon>Gammaproteobacteria</taxon>
        <taxon>Enterobacterales</taxon>
        <taxon>Enterobacteriaceae</taxon>
        <taxon>Escherichia</taxon>
    </lineage>
</organism>
<evidence type="ECO:0000313" key="2">
    <source>
        <dbReference type="EMBL" id="EFH0367160.1"/>
    </source>
</evidence>
<dbReference type="Proteomes" id="UP000521991">
    <property type="component" value="Unassembled WGS sequence"/>
</dbReference>
<reference evidence="2 5" key="2">
    <citation type="submission" date="2020-02" db="EMBL/GenBank/DDBJ databases">
        <authorList>
            <consortium name="PulseNet: The National Subtyping Network for Foodborne Disease Surveillance"/>
            <person name="Tarr C.L."/>
            <person name="Trees E."/>
            <person name="Katz L.S."/>
            <person name="Carleton-Romer H.A."/>
            <person name="Stroika S."/>
            <person name="Kucerova Z."/>
            <person name="Roache K.F."/>
            <person name="Sabol A.L."/>
            <person name="Besser J."/>
            <person name="Gerner-Smidt P."/>
        </authorList>
    </citation>
    <scope>NUCLEOTIDE SEQUENCE [LARGE SCALE GENOMIC DNA]</scope>
    <source>
        <strain evidence="2 5">PNUSAE004166</strain>
    </source>
</reference>
<dbReference type="OMA" id="RDQYNDW"/>
<evidence type="ECO:0000313" key="4">
    <source>
        <dbReference type="Proteomes" id="UP000281900"/>
    </source>
</evidence>
<name>A0A085P2G8_ECOLX</name>
<evidence type="ECO:0000313" key="3">
    <source>
        <dbReference type="EMBL" id="EFI6953923.1"/>
    </source>
</evidence>
<evidence type="ECO:0000313" key="5">
    <source>
        <dbReference type="Proteomes" id="UP000521991"/>
    </source>
</evidence>
<evidence type="ECO:0000313" key="6">
    <source>
        <dbReference type="Proteomes" id="UP000775646"/>
    </source>
</evidence>